<dbReference type="SUPFAM" id="SSF48452">
    <property type="entry name" value="TPR-like"/>
    <property type="match status" value="1"/>
</dbReference>
<dbReference type="GO" id="GO:0003727">
    <property type="term" value="F:single-stranded RNA binding"/>
    <property type="evidence" value="ECO:0007669"/>
    <property type="project" value="TreeGrafter"/>
</dbReference>
<accession>A0A7S2TQS4</accession>
<dbReference type="Pfam" id="PF14559">
    <property type="entry name" value="TPR_19"/>
    <property type="match status" value="1"/>
</dbReference>
<dbReference type="GO" id="GO:0003729">
    <property type="term" value="F:mRNA binding"/>
    <property type="evidence" value="ECO:0007669"/>
    <property type="project" value="InterPro"/>
</dbReference>
<dbReference type="AlphaFoldDB" id="A0A7S2TQS4"/>
<reference evidence="1" key="1">
    <citation type="submission" date="2021-01" db="EMBL/GenBank/DDBJ databases">
        <authorList>
            <person name="Corre E."/>
            <person name="Pelletier E."/>
            <person name="Niang G."/>
            <person name="Scheremetjew M."/>
            <person name="Finn R."/>
            <person name="Kale V."/>
            <person name="Holt S."/>
            <person name="Cochrane G."/>
            <person name="Meng A."/>
            <person name="Brown T."/>
            <person name="Cohen L."/>
        </authorList>
    </citation>
    <scope>NUCLEOTIDE SEQUENCE</scope>
    <source>
        <strain evidence="1">CCMP622</strain>
    </source>
</reference>
<organism evidence="1">
    <name type="scientific">Lotharella oceanica</name>
    <dbReference type="NCBI Taxonomy" id="641309"/>
    <lineage>
        <taxon>Eukaryota</taxon>
        <taxon>Sar</taxon>
        <taxon>Rhizaria</taxon>
        <taxon>Cercozoa</taxon>
        <taxon>Chlorarachniophyceae</taxon>
        <taxon>Lotharella</taxon>
    </lineage>
</organism>
<name>A0A7S2TQS4_9EUKA</name>
<proteinExistence type="predicted"/>
<dbReference type="PANTHER" id="PTHR44917">
    <property type="entry name" value="PROTEIN HIGH CHLOROPHYLL FLUORESCENT 107"/>
    <property type="match status" value="1"/>
</dbReference>
<gene>
    <name evidence="1" type="ORF">LSP00402_LOCUS10506</name>
</gene>
<dbReference type="InterPro" id="IPR044624">
    <property type="entry name" value="Mbb1-like"/>
</dbReference>
<dbReference type="GO" id="GO:0006397">
    <property type="term" value="P:mRNA processing"/>
    <property type="evidence" value="ECO:0007669"/>
    <property type="project" value="InterPro"/>
</dbReference>
<protein>
    <submittedName>
        <fullName evidence="1">Uncharacterized protein</fullName>
    </submittedName>
</protein>
<dbReference type="EMBL" id="HBHP01016960">
    <property type="protein sequence ID" value="CAD9765117.1"/>
    <property type="molecule type" value="Transcribed_RNA"/>
</dbReference>
<dbReference type="PANTHER" id="PTHR44917:SF1">
    <property type="entry name" value="PROTEIN HIGH CHLOROPHYLL FLUORESCENT 107"/>
    <property type="match status" value="1"/>
</dbReference>
<sequence>MTPPIFSRGVPMAVVGALAVVLISAPTSSSILLGSRASAVRPRVTRGPGPCRSRLQSRVPLSRTRTFARPSEDQMVERLKGIAARDLEKKRREEEEEAEYQASLTGVEKALDKGLEKVDKALGGDDDKDGGGAGGFGALLGLGVVLFYLSGSNPYSAPTVAPKLNFNQGTKTELTLKEREGMKELLRQYERRRSSAPGDTEALEASAVLYTKLGNFQQAESLLTSLAEKKPKDPAVWRVKAEVEFELEDYDACEKSYLKAIGLAPGELDNWEGYLNLLTSEDDYEGALEALKKADKLLPQDKGLLKAGVYAQWDGHTVDAEEEYDKLIDDFPEDFRVYLAKSAWLNKQERYNEANKMVARAKQVKELIQRIADQAASSSSAASAQ</sequence>
<dbReference type="Gene3D" id="1.25.40.10">
    <property type="entry name" value="Tetratricopeptide repeat domain"/>
    <property type="match status" value="1"/>
</dbReference>
<dbReference type="SMART" id="SM00028">
    <property type="entry name" value="TPR"/>
    <property type="match status" value="2"/>
</dbReference>
<evidence type="ECO:0000313" key="1">
    <source>
        <dbReference type="EMBL" id="CAD9765117.1"/>
    </source>
</evidence>
<dbReference type="GO" id="GO:0006417">
    <property type="term" value="P:regulation of translation"/>
    <property type="evidence" value="ECO:0007669"/>
    <property type="project" value="TreeGrafter"/>
</dbReference>
<dbReference type="InterPro" id="IPR011990">
    <property type="entry name" value="TPR-like_helical_dom_sf"/>
</dbReference>
<dbReference type="InterPro" id="IPR019734">
    <property type="entry name" value="TPR_rpt"/>
</dbReference>